<dbReference type="EMBL" id="AAEW02000008">
    <property type="protein sequence ID" value="EAT15741.1"/>
    <property type="molecule type" value="Genomic_DNA"/>
</dbReference>
<name>Q1K001_DESA6</name>
<sequence length="378" mass="41572">MHLLTDITMMPLRIIARCVVVGLLIILTNSFAGAATDHRGSRTVTDLAGRHVEVPVPAQRLVGIHSALSMLCYLNLASQVVGVEQEEKDPRQWLGGSGRSYRLAHPQLGELPGIGSRRQIDAEALVTLQPDVIFMGWGTPQAADRLQQQTGVPVVMVHNGNLTSQRHRFEQSLNLIATICERRERAEQIKAFIDASLDDLHQRIKGHTSSTTCYIGGLNFRVAHGLLGTSRDYPPFVLLNAHNIADAITPPKNLIKGRFSMAAESLIKADPEVIFICASGASLVHNDLNHPAFAALSAVRNQRLYRIIPHYYAASPDTVLAETHYMATILYPEAFADVDIAATADRFYRFFVGAPLYREMAELFGPFAPFTAEARPSS</sequence>
<dbReference type="SUPFAM" id="SSF53807">
    <property type="entry name" value="Helical backbone' metal receptor"/>
    <property type="match status" value="1"/>
</dbReference>
<evidence type="ECO:0000313" key="3">
    <source>
        <dbReference type="Proteomes" id="UP000005695"/>
    </source>
</evidence>
<comment type="caution">
    <text evidence="2">The sequence shown here is derived from an EMBL/GenBank/DDBJ whole genome shotgun (WGS) entry which is preliminary data.</text>
</comment>
<dbReference type="Proteomes" id="UP000005695">
    <property type="component" value="Unassembled WGS sequence"/>
</dbReference>
<dbReference type="AlphaFoldDB" id="Q1K001"/>
<reference evidence="2" key="1">
    <citation type="submission" date="2006-05" db="EMBL/GenBank/DDBJ databases">
        <title>Annotation of the draft genome assembly of Desulfuromonas acetoxidans DSM 684.</title>
        <authorList>
            <consortium name="US DOE Joint Genome Institute (JGI-ORNL)"/>
            <person name="Larimer F."/>
            <person name="Land M."/>
            <person name="Hauser L."/>
        </authorList>
    </citation>
    <scope>NUCLEOTIDE SEQUENCE [LARGE SCALE GENOMIC DNA]</scope>
    <source>
        <strain evidence="2">DSM 684</strain>
    </source>
</reference>
<protein>
    <submittedName>
        <fullName evidence="2">Periplasmic binding protein</fullName>
    </submittedName>
</protein>
<feature type="domain" description="Fe/B12 periplasmic-binding" evidence="1">
    <location>
        <begin position="59"/>
        <end position="334"/>
    </location>
</feature>
<dbReference type="PANTHER" id="PTHR30535:SF34">
    <property type="entry name" value="MOLYBDATE-BINDING PROTEIN MOLA"/>
    <property type="match status" value="1"/>
</dbReference>
<reference evidence="2" key="2">
    <citation type="submission" date="2006-05" db="EMBL/GenBank/DDBJ databases">
        <title>Sequencing of the draft genome and assembly of Desulfuromonas acetoxidans DSM 684.</title>
        <authorList>
            <consortium name="US DOE Joint Genome Institute (JGI-PGF)"/>
            <person name="Copeland A."/>
            <person name="Lucas S."/>
            <person name="Lapidus A."/>
            <person name="Barry K."/>
            <person name="Detter J.C."/>
            <person name="Glavina del Rio T."/>
            <person name="Hammon N."/>
            <person name="Israni S."/>
            <person name="Dalin E."/>
            <person name="Tice H."/>
            <person name="Bruce D."/>
            <person name="Pitluck S."/>
            <person name="Richardson P."/>
        </authorList>
    </citation>
    <scope>NUCLEOTIDE SEQUENCE [LARGE SCALE GENOMIC DNA]</scope>
    <source>
        <strain evidence="2">DSM 684</strain>
    </source>
</reference>
<evidence type="ECO:0000313" key="2">
    <source>
        <dbReference type="EMBL" id="EAT15741.1"/>
    </source>
</evidence>
<dbReference type="PROSITE" id="PS50983">
    <property type="entry name" value="FE_B12_PBP"/>
    <property type="match status" value="1"/>
</dbReference>
<dbReference type="InterPro" id="IPR002491">
    <property type="entry name" value="ABC_transptr_periplasmic_BD"/>
</dbReference>
<evidence type="ECO:0000259" key="1">
    <source>
        <dbReference type="PROSITE" id="PS50983"/>
    </source>
</evidence>
<dbReference type="Pfam" id="PF01497">
    <property type="entry name" value="Peripla_BP_2"/>
    <property type="match status" value="1"/>
</dbReference>
<dbReference type="InterPro" id="IPR050902">
    <property type="entry name" value="ABC_Transporter_SBP"/>
</dbReference>
<gene>
    <name evidence="2" type="ORF">Dace_2441</name>
</gene>
<accession>Q1K001</accession>
<proteinExistence type="predicted"/>
<keyword evidence="3" id="KW-1185">Reference proteome</keyword>
<organism evidence="2 3">
    <name type="scientific">Desulfuromonas acetoxidans (strain DSM 684 / 11070)</name>
    <dbReference type="NCBI Taxonomy" id="281689"/>
    <lineage>
        <taxon>Bacteria</taxon>
        <taxon>Pseudomonadati</taxon>
        <taxon>Thermodesulfobacteriota</taxon>
        <taxon>Desulfuromonadia</taxon>
        <taxon>Desulfuromonadales</taxon>
        <taxon>Desulfuromonadaceae</taxon>
        <taxon>Desulfuromonas</taxon>
    </lineage>
</organism>
<dbReference type="PANTHER" id="PTHR30535">
    <property type="entry name" value="VITAMIN B12-BINDING PROTEIN"/>
    <property type="match status" value="1"/>
</dbReference>
<dbReference type="Gene3D" id="3.40.50.1980">
    <property type="entry name" value="Nitrogenase molybdenum iron protein domain"/>
    <property type="match status" value="2"/>
</dbReference>